<keyword evidence="1" id="KW-0472">Membrane</keyword>
<organism evidence="2 3">
    <name type="scientific">Fontibacillus panacisegetis</name>
    <dbReference type="NCBI Taxonomy" id="670482"/>
    <lineage>
        <taxon>Bacteria</taxon>
        <taxon>Bacillati</taxon>
        <taxon>Bacillota</taxon>
        <taxon>Bacilli</taxon>
        <taxon>Bacillales</taxon>
        <taxon>Paenibacillaceae</taxon>
        <taxon>Fontibacillus</taxon>
    </lineage>
</organism>
<accession>A0A1G7NJ87</accession>
<keyword evidence="3" id="KW-1185">Reference proteome</keyword>
<proteinExistence type="predicted"/>
<evidence type="ECO:0000313" key="2">
    <source>
        <dbReference type="EMBL" id="SDF74134.1"/>
    </source>
</evidence>
<feature type="transmembrane region" description="Helical" evidence="1">
    <location>
        <begin position="79"/>
        <end position="99"/>
    </location>
</feature>
<feature type="transmembrane region" description="Helical" evidence="1">
    <location>
        <begin position="48"/>
        <end position="72"/>
    </location>
</feature>
<evidence type="ECO:0000256" key="1">
    <source>
        <dbReference type="SAM" id="Phobius"/>
    </source>
</evidence>
<feature type="transmembrane region" description="Helical" evidence="1">
    <location>
        <begin position="12"/>
        <end position="28"/>
    </location>
</feature>
<evidence type="ECO:0000313" key="3">
    <source>
        <dbReference type="Proteomes" id="UP000198972"/>
    </source>
</evidence>
<evidence type="ECO:0008006" key="4">
    <source>
        <dbReference type="Google" id="ProtNLM"/>
    </source>
</evidence>
<dbReference type="Proteomes" id="UP000198972">
    <property type="component" value="Unassembled WGS sequence"/>
</dbReference>
<keyword evidence="1" id="KW-1133">Transmembrane helix</keyword>
<feature type="transmembrane region" description="Helical" evidence="1">
    <location>
        <begin position="126"/>
        <end position="143"/>
    </location>
</feature>
<name>A0A1G7NJ87_9BACL</name>
<dbReference type="STRING" id="670482.SAMN04488542_11621"/>
<protein>
    <recommendedName>
        <fullName evidence="4">PAP2 superfamily protein</fullName>
    </recommendedName>
</protein>
<dbReference type="EMBL" id="FNBG01000016">
    <property type="protein sequence ID" value="SDF74134.1"/>
    <property type="molecule type" value="Genomic_DNA"/>
</dbReference>
<sequence length="222" mass="25349">MMNAKLRAYTPLLWILVIPVLNLFYGLLNHGEGIVSSLMTDLDKQIPFVPVFIIPYLLWYPFIIIMLIAFFLSNKRVYYLTLLTQCLGLISCYLVYALFQTTVSRPSIPEYGILYKLVAFVYNTDQPFNCFPSIHVLTSYLMIKGVSICPKMSRLFIAAVYICSCSIICSTLFVKQHVLLDIAGAIALVEILWFVLIRLSPFKQTILLKGVNQGEKNEHFGR</sequence>
<keyword evidence="1" id="KW-0812">Transmembrane</keyword>
<feature type="transmembrane region" description="Helical" evidence="1">
    <location>
        <begin position="179"/>
        <end position="199"/>
    </location>
</feature>
<dbReference type="AlphaFoldDB" id="A0A1G7NJ87"/>
<gene>
    <name evidence="2" type="ORF">SAMN04488542_11621</name>
</gene>
<feature type="transmembrane region" description="Helical" evidence="1">
    <location>
        <begin position="155"/>
        <end position="173"/>
    </location>
</feature>
<reference evidence="2 3" key="1">
    <citation type="submission" date="2016-10" db="EMBL/GenBank/DDBJ databases">
        <authorList>
            <person name="de Groot N.N."/>
        </authorList>
    </citation>
    <scope>NUCLEOTIDE SEQUENCE [LARGE SCALE GENOMIC DNA]</scope>
    <source>
        <strain evidence="2 3">DSM 28129</strain>
    </source>
</reference>